<gene>
    <name evidence="1" type="ORF">Dsin_013955</name>
</gene>
<reference evidence="1" key="1">
    <citation type="journal article" date="2023" name="Plant J.">
        <title>Genome sequences and population genomics provide insights into the demographic history, inbreeding, and mutation load of two 'living fossil' tree species of Dipteronia.</title>
        <authorList>
            <person name="Feng Y."/>
            <person name="Comes H.P."/>
            <person name="Chen J."/>
            <person name="Zhu S."/>
            <person name="Lu R."/>
            <person name="Zhang X."/>
            <person name="Li P."/>
            <person name="Qiu J."/>
            <person name="Olsen K.M."/>
            <person name="Qiu Y."/>
        </authorList>
    </citation>
    <scope>NUCLEOTIDE SEQUENCE</scope>
    <source>
        <strain evidence="1">NBL</strain>
    </source>
</reference>
<evidence type="ECO:0000313" key="1">
    <source>
        <dbReference type="EMBL" id="KAK3219985.1"/>
    </source>
</evidence>
<name>A0AAE0EB37_9ROSI</name>
<dbReference type="EMBL" id="JANJYJ010000004">
    <property type="protein sequence ID" value="KAK3219985.1"/>
    <property type="molecule type" value="Genomic_DNA"/>
</dbReference>
<sequence>MLSIGSIVIRPNVDADGSKFEGGQGLVADTALLDALIKRLHGMSDEKVAQYVRSSLALCGDFNEVLWDEENHGGHGRSRREDFQAILEQSWVVSSGRGAVVHVVVAIQNCTKQLSKWNARNRVSMMANIKSKQEELRKETTCIQSNNWEQIRRIENQLDCLLLEEEVYWRQRSRTEWLRGGDRNTKIFHMKASARTRNEILGLFRDEGSWCVGNQDMEIVVVGYFVKLFDSKECPREDMDQGVMYFSDPGNYIEEFREKRREKQEDWEIFSLIFNINSILNTVCNL</sequence>
<dbReference type="Proteomes" id="UP001281410">
    <property type="component" value="Unassembled WGS sequence"/>
</dbReference>
<proteinExistence type="predicted"/>
<evidence type="ECO:0000313" key="2">
    <source>
        <dbReference type="Proteomes" id="UP001281410"/>
    </source>
</evidence>
<organism evidence="1 2">
    <name type="scientific">Dipteronia sinensis</name>
    <dbReference type="NCBI Taxonomy" id="43782"/>
    <lineage>
        <taxon>Eukaryota</taxon>
        <taxon>Viridiplantae</taxon>
        <taxon>Streptophyta</taxon>
        <taxon>Embryophyta</taxon>
        <taxon>Tracheophyta</taxon>
        <taxon>Spermatophyta</taxon>
        <taxon>Magnoliopsida</taxon>
        <taxon>eudicotyledons</taxon>
        <taxon>Gunneridae</taxon>
        <taxon>Pentapetalae</taxon>
        <taxon>rosids</taxon>
        <taxon>malvids</taxon>
        <taxon>Sapindales</taxon>
        <taxon>Sapindaceae</taxon>
        <taxon>Hippocastanoideae</taxon>
        <taxon>Acereae</taxon>
        <taxon>Dipteronia</taxon>
    </lineage>
</organism>
<dbReference type="AlphaFoldDB" id="A0AAE0EB37"/>
<comment type="caution">
    <text evidence="1">The sequence shown here is derived from an EMBL/GenBank/DDBJ whole genome shotgun (WGS) entry which is preliminary data.</text>
</comment>
<protein>
    <submittedName>
        <fullName evidence="1">Uncharacterized protein</fullName>
    </submittedName>
</protein>
<keyword evidence="2" id="KW-1185">Reference proteome</keyword>
<accession>A0AAE0EB37</accession>